<sequence>MKKIINYTFVLLLCSLFTQCKQYLDTSSPSNTDDEFVTSTTAETFKTLSWCYANYRQNCAVSLYSWNDPIGSDAEMYPEATSTNNLNAIMQSEAMTVDAMRDPFNNLYSTLARATKVAKVIAEKAQYKAAVASGSASDWTQLYGEAITLRAFCYFNLVKYYGDVPYGYENTYVDNYTLTSRFDIYDELIASLKAVEPLMYKIGEGGITAERLSRTFANALIGQIALYSGGYQTIRTDMPDLYGKVQFTAKGKEDRGCKYARRVDYLDYYKIAEQYLQAAIDTKGSVYLITSDDRTVTKNPFQRHFQYMHNLQVSPESLFEIGNIQGGQSGQTTTSDHPYNFGRPSNGGSSNAAPCKVFAAVRAIPTFYYGEYEADDKRRDVSITVTGSTGDGNESMLNFKPGSKLDGGISLNKWDDNRMNPPYSASQRQSGINYPVLRMADVILLLAEAKAELGKSDAITLVNQIRERAFGNSAHNIAGLSGDALKEAILQERKLELFGEGSRRWDLIRAGKFSEKAVAVRNEMKAMIAGLRSQGYYRFANGNIISNYILVKSVKLDNPLTYDCTDVTNPALFPGWRGQYNWSTSAVASKVKGTNHNVAIKGLFTYINPTSTEATALKADGYTVTNWAVDIMNNETSYDRNILSGIKSSDDPPRYFYPIPFETVSKSNGKIKNGYGLPQQ</sequence>
<accession>A0A4Q1DC23</accession>
<evidence type="ECO:0000256" key="2">
    <source>
        <dbReference type="ARBA" id="ARBA00006275"/>
    </source>
</evidence>
<evidence type="ECO:0000256" key="3">
    <source>
        <dbReference type="ARBA" id="ARBA00022729"/>
    </source>
</evidence>
<evidence type="ECO:0000256" key="4">
    <source>
        <dbReference type="ARBA" id="ARBA00023136"/>
    </source>
</evidence>
<keyword evidence="3 6" id="KW-0732">Signal</keyword>
<evidence type="ECO:0000256" key="5">
    <source>
        <dbReference type="ARBA" id="ARBA00023237"/>
    </source>
</evidence>
<name>A0A4Q1DC23_9BACT</name>
<evidence type="ECO:0000313" key="10">
    <source>
        <dbReference type="Proteomes" id="UP000290545"/>
    </source>
</evidence>
<comment type="similarity">
    <text evidence="2">Belongs to the SusD family.</text>
</comment>
<dbReference type="GO" id="GO:0009279">
    <property type="term" value="C:cell outer membrane"/>
    <property type="evidence" value="ECO:0007669"/>
    <property type="project" value="UniProtKB-SubCell"/>
</dbReference>
<comment type="subcellular location">
    <subcellularLocation>
        <location evidence="1">Cell outer membrane</location>
    </subcellularLocation>
</comment>
<gene>
    <name evidence="9" type="ORF">ESB13_04515</name>
</gene>
<dbReference type="Proteomes" id="UP000290545">
    <property type="component" value="Unassembled WGS sequence"/>
</dbReference>
<dbReference type="SUPFAM" id="SSF48452">
    <property type="entry name" value="TPR-like"/>
    <property type="match status" value="1"/>
</dbReference>
<dbReference type="RefSeq" id="WP_129001830.1">
    <property type="nucleotide sequence ID" value="NZ_SDHZ01000001.1"/>
</dbReference>
<keyword evidence="4" id="KW-0472">Membrane</keyword>
<evidence type="ECO:0000256" key="6">
    <source>
        <dbReference type="SAM" id="SignalP"/>
    </source>
</evidence>
<dbReference type="InterPro" id="IPR012944">
    <property type="entry name" value="SusD_RagB_dom"/>
</dbReference>
<dbReference type="AlphaFoldDB" id="A0A4Q1DC23"/>
<feature type="domain" description="SusD-like N-terminal" evidence="8">
    <location>
        <begin position="23"/>
        <end position="192"/>
    </location>
</feature>
<dbReference type="InterPro" id="IPR033985">
    <property type="entry name" value="SusD-like_N"/>
</dbReference>
<dbReference type="Pfam" id="PF07980">
    <property type="entry name" value="SusD_RagB"/>
    <property type="match status" value="1"/>
</dbReference>
<dbReference type="OrthoDB" id="1033488at2"/>
<feature type="signal peptide" evidence="6">
    <location>
        <begin position="1"/>
        <end position="20"/>
    </location>
</feature>
<keyword evidence="10" id="KW-1185">Reference proteome</keyword>
<reference evidence="9 10" key="1">
    <citation type="submission" date="2019-01" db="EMBL/GenBank/DDBJ databases">
        <title>Filimonas sp. strain TTM-71.</title>
        <authorList>
            <person name="Chen W.-M."/>
        </authorList>
    </citation>
    <scope>NUCLEOTIDE SEQUENCE [LARGE SCALE GENOMIC DNA]</scope>
    <source>
        <strain evidence="9 10">TTM-71</strain>
    </source>
</reference>
<feature type="domain" description="RagB/SusD" evidence="7">
    <location>
        <begin position="369"/>
        <end position="669"/>
    </location>
</feature>
<dbReference type="EMBL" id="SDHZ01000001">
    <property type="protein sequence ID" value="RXK86079.1"/>
    <property type="molecule type" value="Genomic_DNA"/>
</dbReference>
<dbReference type="Pfam" id="PF14322">
    <property type="entry name" value="SusD-like_3"/>
    <property type="match status" value="1"/>
</dbReference>
<evidence type="ECO:0000259" key="8">
    <source>
        <dbReference type="Pfam" id="PF14322"/>
    </source>
</evidence>
<keyword evidence="5" id="KW-0998">Cell outer membrane</keyword>
<evidence type="ECO:0000256" key="1">
    <source>
        <dbReference type="ARBA" id="ARBA00004442"/>
    </source>
</evidence>
<protein>
    <submittedName>
        <fullName evidence="9">RagB/SusD family nutrient uptake outer membrane protein</fullName>
    </submittedName>
</protein>
<organism evidence="9 10">
    <name type="scientific">Filimonas effusa</name>
    <dbReference type="NCBI Taxonomy" id="2508721"/>
    <lineage>
        <taxon>Bacteria</taxon>
        <taxon>Pseudomonadati</taxon>
        <taxon>Bacteroidota</taxon>
        <taxon>Chitinophagia</taxon>
        <taxon>Chitinophagales</taxon>
        <taxon>Chitinophagaceae</taxon>
        <taxon>Filimonas</taxon>
    </lineage>
</organism>
<feature type="chain" id="PRO_5020755141" evidence="6">
    <location>
        <begin position="21"/>
        <end position="680"/>
    </location>
</feature>
<dbReference type="Gene3D" id="1.25.40.390">
    <property type="match status" value="1"/>
</dbReference>
<comment type="caution">
    <text evidence="9">The sequence shown here is derived from an EMBL/GenBank/DDBJ whole genome shotgun (WGS) entry which is preliminary data.</text>
</comment>
<proteinExistence type="inferred from homology"/>
<evidence type="ECO:0000313" key="9">
    <source>
        <dbReference type="EMBL" id="RXK86079.1"/>
    </source>
</evidence>
<dbReference type="InterPro" id="IPR011990">
    <property type="entry name" value="TPR-like_helical_dom_sf"/>
</dbReference>
<evidence type="ECO:0000259" key="7">
    <source>
        <dbReference type="Pfam" id="PF07980"/>
    </source>
</evidence>